<reference evidence="7 8" key="1">
    <citation type="submission" date="2020-07" db="EMBL/GenBank/DDBJ databases">
        <title>Alkalicella. sp. LB2 genome.</title>
        <authorList>
            <person name="Postec A."/>
            <person name="Quemeneur M."/>
        </authorList>
    </citation>
    <scope>NUCLEOTIDE SEQUENCE [LARGE SCALE GENOMIC DNA]</scope>
    <source>
        <strain evidence="7 8">LB2</strain>
    </source>
</reference>
<evidence type="ECO:0000313" key="7">
    <source>
        <dbReference type="EMBL" id="QNO14588.1"/>
    </source>
</evidence>
<protein>
    <recommendedName>
        <fullName evidence="2">Anti-sigma-W factor RsiW</fullName>
    </recommendedName>
</protein>
<keyword evidence="3" id="KW-1133">Transmembrane helix</keyword>
<keyword evidence="8" id="KW-1185">Reference proteome</keyword>
<dbReference type="RefSeq" id="WP_213168408.1">
    <property type="nucleotide sequence ID" value="NZ_CP058559.1"/>
</dbReference>
<dbReference type="Pfam" id="PF18705">
    <property type="entry name" value="DUF5643"/>
    <property type="match status" value="1"/>
</dbReference>
<evidence type="ECO:0000259" key="4">
    <source>
        <dbReference type="Pfam" id="PF13490"/>
    </source>
</evidence>
<dbReference type="Pfam" id="PF13786">
    <property type="entry name" value="DUF4179"/>
    <property type="match status" value="1"/>
</dbReference>
<feature type="transmembrane region" description="Helical" evidence="3">
    <location>
        <begin position="83"/>
        <end position="106"/>
    </location>
</feature>
<comment type="similarity">
    <text evidence="1">Belongs to the zinc-associated anti-sigma factor (ZAS) superfamily. Anti-sigma-W factor family.</text>
</comment>
<dbReference type="Pfam" id="PF13490">
    <property type="entry name" value="zf-HC2"/>
    <property type="match status" value="1"/>
</dbReference>
<evidence type="ECO:0000313" key="8">
    <source>
        <dbReference type="Proteomes" id="UP000516160"/>
    </source>
</evidence>
<proteinExistence type="inferred from homology"/>
<accession>A0A7G9W7C6</accession>
<keyword evidence="3" id="KW-0472">Membrane</keyword>
<dbReference type="Gene3D" id="2.60.40.1630">
    <property type="entry name" value="bacillus anthracis domain"/>
    <property type="match status" value="1"/>
</dbReference>
<dbReference type="InterPro" id="IPR027383">
    <property type="entry name" value="Znf_put"/>
</dbReference>
<sequence>MKCNDIKLELSQYLKGELPSEEENTISDHLQFCEECQAELEMIKEMEEIFNGNKIKLNMPNTTEKRMLKKINNVKRTSYIRKVGSLVAAVLIVALITTASISPAFAEFISNIPGISHILEFINYDATLTRAIENDMMQPIDEVFEHNGMKIHFEGLVADDSNIILFYSIENLTSSVMESRAISFENFKIGDKEHPTSSSTQYILDINPGETKRSTTRFHYNHEGKEKQVTLDETVTVDAFVSKLSDTSDDKKDYLEEYLTTLELNIDVERFEKLTETIDIDEEILVEGQKVYVEKIVIKPTEAILVYSVDENNTKEILQNDFELMDDKGNRYKSKGGFHTGSVSSEKLESPIFVDYKELYLVGKSFNAVDKDSTEFVVDLKKEKIIRGPKDINFTEIIYNNHWDERMGITLSCPKDTWVSNIYHDIEGNEYDSSFGVSLGPDHITLWINPDELKSDQIIFQLINYHTTINEEFKIRLK</sequence>
<dbReference type="Proteomes" id="UP000516160">
    <property type="component" value="Chromosome"/>
</dbReference>
<feature type="domain" description="DUF4179" evidence="5">
    <location>
        <begin position="82"/>
        <end position="170"/>
    </location>
</feature>
<name>A0A7G9W7C6_ALKCA</name>
<evidence type="ECO:0000259" key="6">
    <source>
        <dbReference type="Pfam" id="PF18705"/>
    </source>
</evidence>
<dbReference type="KEGG" id="acae:HYG86_07225"/>
<dbReference type="Gene3D" id="2.60.40.1640">
    <property type="entry name" value="Conserved domain protein"/>
    <property type="match status" value="1"/>
</dbReference>
<organism evidence="7 8">
    <name type="scientific">Alkalicella caledoniensis</name>
    <dbReference type="NCBI Taxonomy" id="2731377"/>
    <lineage>
        <taxon>Bacteria</taxon>
        <taxon>Bacillati</taxon>
        <taxon>Bacillota</taxon>
        <taxon>Clostridia</taxon>
        <taxon>Eubacteriales</taxon>
        <taxon>Proteinivoracaceae</taxon>
        <taxon>Alkalicella</taxon>
    </lineage>
</organism>
<keyword evidence="3" id="KW-0812">Transmembrane</keyword>
<evidence type="ECO:0000259" key="5">
    <source>
        <dbReference type="Pfam" id="PF13786"/>
    </source>
</evidence>
<dbReference type="InterPro" id="IPR040680">
    <property type="entry name" value="DUF5643"/>
</dbReference>
<feature type="domain" description="Putative zinc-finger" evidence="4">
    <location>
        <begin position="3"/>
        <end position="37"/>
    </location>
</feature>
<dbReference type="AlphaFoldDB" id="A0A7G9W7C6"/>
<dbReference type="Gene3D" id="1.10.10.1320">
    <property type="entry name" value="Anti-sigma factor, zinc-finger domain"/>
    <property type="match status" value="1"/>
</dbReference>
<feature type="domain" description="DUF5643" evidence="6">
    <location>
        <begin position="275"/>
        <end position="379"/>
    </location>
</feature>
<evidence type="ECO:0000256" key="2">
    <source>
        <dbReference type="ARBA" id="ARBA00024438"/>
    </source>
</evidence>
<dbReference type="EMBL" id="CP058559">
    <property type="protein sequence ID" value="QNO14588.1"/>
    <property type="molecule type" value="Genomic_DNA"/>
</dbReference>
<evidence type="ECO:0000256" key="1">
    <source>
        <dbReference type="ARBA" id="ARBA00024353"/>
    </source>
</evidence>
<evidence type="ECO:0000256" key="3">
    <source>
        <dbReference type="SAM" id="Phobius"/>
    </source>
</evidence>
<dbReference type="InterPro" id="IPR041916">
    <property type="entry name" value="Anti_sigma_zinc_sf"/>
</dbReference>
<dbReference type="InterPro" id="IPR025436">
    <property type="entry name" value="DUF4179"/>
</dbReference>
<gene>
    <name evidence="7" type="ORF">HYG86_07225</name>
</gene>